<accession>A0A914GVZ2</accession>
<feature type="region of interest" description="Disordered" evidence="1">
    <location>
        <begin position="25"/>
        <end position="57"/>
    </location>
</feature>
<evidence type="ECO:0000256" key="1">
    <source>
        <dbReference type="SAM" id="MobiDB-lite"/>
    </source>
</evidence>
<proteinExistence type="predicted"/>
<keyword evidence="2" id="KW-0812">Transmembrane</keyword>
<evidence type="ECO:0000313" key="3">
    <source>
        <dbReference type="Proteomes" id="UP000887572"/>
    </source>
</evidence>
<keyword evidence="3" id="KW-1185">Reference proteome</keyword>
<sequence>MFAAPKFDISVGVEHVEYRQPSLLRRKRPDANGQTQTALRRKRPDANGQTQLARRKRPASSLITGLVPPFGIALCGIFVYWKFMY</sequence>
<reference evidence="4" key="1">
    <citation type="submission" date="2022-11" db="UniProtKB">
        <authorList>
            <consortium name="WormBaseParasite"/>
        </authorList>
    </citation>
    <scope>IDENTIFICATION</scope>
</reference>
<keyword evidence="2" id="KW-0472">Membrane</keyword>
<keyword evidence="2" id="KW-1133">Transmembrane helix</keyword>
<organism evidence="3 4">
    <name type="scientific">Globodera rostochiensis</name>
    <name type="common">Golden nematode worm</name>
    <name type="synonym">Heterodera rostochiensis</name>
    <dbReference type="NCBI Taxonomy" id="31243"/>
    <lineage>
        <taxon>Eukaryota</taxon>
        <taxon>Metazoa</taxon>
        <taxon>Ecdysozoa</taxon>
        <taxon>Nematoda</taxon>
        <taxon>Chromadorea</taxon>
        <taxon>Rhabditida</taxon>
        <taxon>Tylenchina</taxon>
        <taxon>Tylenchomorpha</taxon>
        <taxon>Tylenchoidea</taxon>
        <taxon>Heteroderidae</taxon>
        <taxon>Heteroderinae</taxon>
        <taxon>Globodera</taxon>
    </lineage>
</organism>
<evidence type="ECO:0000313" key="4">
    <source>
        <dbReference type="WBParaSite" id="Gr19_v10_g10907.t1"/>
    </source>
</evidence>
<dbReference type="Proteomes" id="UP000887572">
    <property type="component" value="Unplaced"/>
</dbReference>
<name>A0A914GVZ2_GLORO</name>
<protein>
    <submittedName>
        <fullName evidence="4">Uncharacterized protein</fullName>
    </submittedName>
</protein>
<feature type="transmembrane region" description="Helical" evidence="2">
    <location>
        <begin position="62"/>
        <end position="81"/>
    </location>
</feature>
<dbReference type="AlphaFoldDB" id="A0A914GVZ2"/>
<dbReference type="WBParaSite" id="Gr19_v10_g10907.t1">
    <property type="protein sequence ID" value="Gr19_v10_g10907.t1"/>
    <property type="gene ID" value="Gr19_v10_g10907"/>
</dbReference>
<evidence type="ECO:0000256" key="2">
    <source>
        <dbReference type="SAM" id="Phobius"/>
    </source>
</evidence>